<dbReference type="Proteomes" id="UP000321514">
    <property type="component" value="Unassembled WGS sequence"/>
</dbReference>
<dbReference type="Pfam" id="PF13304">
    <property type="entry name" value="AAA_21"/>
    <property type="match status" value="1"/>
</dbReference>
<dbReference type="EMBL" id="FOIB01000014">
    <property type="protein sequence ID" value="SEU39397.1"/>
    <property type="molecule type" value="Genomic_DNA"/>
</dbReference>
<dbReference type="InterPro" id="IPR003959">
    <property type="entry name" value="ATPase_AAA_core"/>
</dbReference>
<feature type="region of interest" description="Disordered" evidence="1">
    <location>
        <begin position="352"/>
        <end position="373"/>
    </location>
</feature>
<accession>A0A511TAH1</accession>
<proteinExistence type="predicted"/>
<dbReference type="EMBL" id="BJXR01000044">
    <property type="protein sequence ID" value="GEN11176.1"/>
    <property type="molecule type" value="Genomic_DNA"/>
</dbReference>
<dbReference type="OrthoDB" id="127554at2"/>
<evidence type="ECO:0000313" key="6">
    <source>
        <dbReference type="Proteomes" id="UP000183760"/>
    </source>
</evidence>
<dbReference type="FunFam" id="3.40.50.300:FF:002708">
    <property type="entry name" value="FeS assembly ATPase SufC"/>
    <property type="match status" value="1"/>
</dbReference>
<gene>
    <name evidence="4" type="ORF">MFU01_62130</name>
    <name evidence="5" type="ORF">SAMN05443572_11426</name>
</gene>
<dbReference type="FunFam" id="3.40.50.300:FF:002534">
    <property type="entry name" value="Putative RecF protein"/>
    <property type="match status" value="1"/>
</dbReference>
<feature type="compositionally biased region" description="Acidic residues" evidence="1">
    <location>
        <begin position="362"/>
        <end position="373"/>
    </location>
</feature>
<reference evidence="5 6" key="1">
    <citation type="submission" date="2016-10" db="EMBL/GenBank/DDBJ databases">
        <authorList>
            <person name="Varghese N."/>
            <person name="Submissions S."/>
        </authorList>
    </citation>
    <scope>NUCLEOTIDE SEQUENCE [LARGE SCALE GENOMIC DNA]</scope>
    <source>
        <strain evidence="5 6">DSM 16525</strain>
    </source>
</reference>
<dbReference type="GO" id="GO:0016887">
    <property type="term" value="F:ATP hydrolysis activity"/>
    <property type="evidence" value="ECO:0007669"/>
    <property type="project" value="InterPro"/>
</dbReference>
<dbReference type="GO" id="GO:0000731">
    <property type="term" value="P:DNA synthesis involved in DNA repair"/>
    <property type="evidence" value="ECO:0007669"/>
    <property type="project" value="TreeGrafter"/>
</dbReference>
<evidence type="ECO:0000259" key="2">
    <source>
        <dbReference type="Pfam" id="PF13175"/>
    </source>
</evidence>
<sequence>MPITRLQISGYRSVRRLSMELGPMNVIVGANGSGKTNLYRALYLLSVAAEGRLARTLAEEGGTPSVLWAGPRMAKKPVRLSVQVELGELAYELTCGIVPPVPKMPDPFRLDPEVKTEHLWALSGGRKVVLMERKDRTAFMRDAEGKRVSFPTVLWSAESVLDQLGEPHRFPRLSEVQRTFASWRFYHHFRTDPDAPMRHPRVGVRTPVLAHDGADLAAALMTILDIGDDQALDQGIDDAFPGARLDVRSEEGRFSLFLHMPGLSRPMAAAELSDGTLRYLCLLAALLSPRPPAFLALNEPETSLHPDLLEPLGRLLAKASKTSQVWVTTHAEQLARTVASATRCEPVYLVKKDGATQVEGRSEEDDDEPDDDA</sequence>
<comment type="caution">
    <text evidence="4">The sequence shown here is derived from an EMBL/GenBank/DDBJ whole genome shotgun (WGS) entry which is preliminary data.</text>
</comment>
<organism evidence="4 7">
    <name type="scientific">Myxococcus fulvus</name>
    <dbReference type="NCBI Taxonomy" id="33"/>
    <lineage>
        <taxon>Bacteria</taxon>
        <taxon>Pseudomonadati</taxon>
        <taxon>Myxococcota</taxon>
        <taxon>Myxococcia</taxon>
        <taxon>Myxococcales</taxon>
        <taxon>Cystobacterineae</taxon>
        <taxon>Myxococcaceae</taxon>
        <taxon>Myxococcus</taxon>
    </lineage>
</organism>
<evidence type="ECO:0000256" key="1">
    <source>
        <dbReference type="SAM" id="MobiDB-lite"/>
    </source>
</evidence>
<dbReference type="PIRSF" id="PIRSF029347">
    <property type="entry name" value="RecF"/>
    <property type="match status" value="1"/>
</dbReference>
<dbReference type="PANTHER" id="PTHR32182:SF25">
    <property type="entry name" value="SLR1056 PROTEIN"/>
    <property type="match status" value="1"/>
</dbReference>
<dbReference type="Gene3D" id="3.40.50.300">
    <property type="entry name" value="P-loop containing nucleotide triphosphate hydrolases"/>
    <property type="match status" value="2"/>
</dbReference>
<keyword evidence="6" id="KW-1185">Reference proteome</keyword>
<feature type="domain" description="ATPase AAA-type core" evidence="3">
    <location>
        <begin position="163"/>
        <end position="330"/>
    </location>
</feature>
<dbReference type="InterPro" id="IPR027417">
    <property type="entry name" value="P-loop_NTPase"/>
</dbReference>
<name>A0A511TAH1_MYXFU</name>
<evidence type="ECO:0000313" key="4">
    <source>
        <dbReference type="EMBL" id="GEN11176.1"/>
    </source>
</evidence>
<protein>
    <submittedName>
        <fullName evidence="5">Predicted ATPase</fullName>
    </submittedName>
</protein>
<evidence type="ECO:0000313" key="5">
    <source>
        <dbReference type="EMBL" id="SEU39397.1"/>
    </source>
</evidence>
<evidence type="ECO:0000259" key="3">
    <source>
        <dbReference type="Pfam" id="PF13304"/>
    </source>
</evidence>
<dbReference type="InterPro" id="IPR041685">
    <property type="entry name" value="AAA_GajA/Old/RecF-like"/>
</dbReference>
<dbReference type="GO" id="GO:0005524">
    <property type="term" value="F:ATP binding"/>
    <property type="evidence" value="ECO:0007669"/>
    <property type="project" value="InterPro"/>
</dbReference>
<reference evidence="4 7" key="2">
    <citation type="submission" date="2019-07" db="EMBL/GenBank/DDBJ databases">
        <title>Whole genome shotgun sequence of Myxococcus fulvus NBRC 100333.</title>
        <authorList>
            <person name="Hosoyama A."/>
            <person name="Uohara A."/>
            <person name="Ohji S."/>
            <person name="Ichikawa N."/>
        </authorList>
    </citation>
    <scope>NUCLEOTIDE SEQUENCE [LARGE SCALE GENOMIC DNA]</scope>
    <source>
        <strain evidence="4 7">NBRC 100333</strain>
    </source>
</reference>
<evidence type="ECO:0000313" key="7">
    <source>
        <dbReference type="Proteomes" id="UP000321514"/>
    </source>
</evidence>
<dbReference type="RefSeq" id="WP_074958648.1">
    <property type="nucleotide sequence ID" value="NZ_BJXR01000044.1"/>
</dbReference>
<dbReference type="Pfam" id="PF13175">
    <property type="entry name" value="AAA_15"/>
    <property type="match status" value="1"/>
</dbReference>
<dbReference type="GO" id="GO:0006302">
    <property type="term" value="P:double-strand break repair"/>
    <property type="evidence" value="ECO:0007669"/>
    <property type="project" value="TreeGrafter"/>
</dbReference>
<dbReference type="InterPro" id="IPR014555">
    <property type="entry name" value="RecF-like"/>
</dbReference>
<dbReference type="Proteomes" id="UP000183760">
    <property type="component" value="Unassembled WGS sequence"/>
</dbReference>
<dbReference type="PANTHER" id="PTHR32182">
    <property type="entry name" value="DNA REPLICATION AND REPAIR PROTEIN RECF"/>
    <property type="match status" value="1"/>
</dbReference>
<feature type="domain" description="Endonuclease GajA/Old nuclease/RecF-like AAA" evidence="2">
    <location>
        <begin position="1"/>
        <end position="46"/>
    </location>
</feature>
<dbReference type="SUPFAM" id="SSF52540">
    <property type="entry name" value="P-loop containing nucleoside triphosphate hydrolases"/>
    <property type="match status" value="1"/>
</dbReference>
<dbReference type="AlphaFoldDB" id="A0A511TAH1"/>